<evidence type="ECO:0000259" key="1">
    <source>
        <dbReference type="PROSITE" id="PS51085"/>
    </source>
</evidence>
<dbReference type="GO" id="GO:0008137">
    <property type="term" value="F:NADH dehydrogenase (ubiquinone) activity"/>
    <property type="evidence" value="ECO:0007669"/>
    <property type="project" value="InterPro"/>
</dbReference>
<feature type="domain" description="2Fe-2S ferredoxin-type" evidence="1">
    <location>
        <begin position="9"/>
        <end position="76"/>
    </location>
</feature>
<proteinExistence type="predicted"/>
<dbReference type="EMBL" id="UINC01147357">
    <property type="protein sequence ID" value="SVD38634.1"/>
    <property type="molecule type" value="Genomic_DNA"/>
</dbReference>
<dbReference type="InterPro" id="IPR036010">
    <property type="entry name" value="2Fe-2S_ferredoxin-like_sf"/>
</dbReference>
<dbReference type="GO" id="GO:0042773">
    <property type="term" value="P:ATP synthesis coupled electron transport"/>
    <property type="evidence" value="ECO:0007669"/>
    <property type="project" value="InterPro"/>
</dbReference>
<dbReference type="AlphaFoldDB" id="A0A382UWL9"/>
<gene>
    <name evidence="2" type="ORF">METZ01_LOCUS391488</name>
</gene>
<dbReference type="Gene3D" id="3.10.20.740">
    <property type="match status" value="1"/>
</dbReference>
<accession>A0A382UWL9</accession>
<dbReference type="GO" id="GO:0051536">
    <property type="term" value="F:iron-sulfur cluster binding"/>
    <property type="evidence" value="ECO:0007669"/>
    <property type="project" value="InterPro"/>
</dbReference>
<name>A0A382UWL9_9ZZZZ</name>
<dbReference type="PROSITE" id="PS00641">
    <property type="entry name" value="COMPLEX1_75K_1"/>
    <property type="match status" value="1"/>
</dbReference>
<dbReference type="Pfam" id="PF13510">
    <property type="entry name" value="Fer2_4"/>
    <property type="match status" value="1"/>
</dbReference>
<dbReference type="GO" id="GO:0016020">
    <property type="term" value="C:membrane"/>
    <property type="evidence" value="ECO:0007669"/>
    <property type="project" value="InterPro"/>
</dbReference>
<sequence length="76" mass="8323">MARKDNKDNKINIVIDGKKVKVDKDTNILQAAMDSDIYIPYLCYYPGMESYGACRMCVVDVEGGRGTPASCTTPVA</sequence>
<dbReference type="InterPro" id="IPR000283">
    <property type="entry name" value="NADH_UbQ_OxRdtase_75kDa_su_CS"/>
</dbReference>
<protein>
    <recommendedName>
        <fullName evidence="1">2Fe-2S ferredoxin-type domain-containing protein</fullName>
    </recommendedName>
</protein>
<feature type="non-terminal residue" evidence="2">
    <location>
        <position position="76"/>
    </location>
</feature>
<evidence type="ECO:0000313" key="2">
    <source>
        <dbReference type="EMBL" id="SVD38634.1"/>
    </source>
</evidence>
<reference evidence="2" key="1">
    <citation type="submission" date="2018-05" db="EMBL/GenBank/DDBJ databases">
        <authorList>
            <person name="Lanie J.A."/>
            <person name="Ng W.-L."/>
            <person name="Kazmierczak K.M."/>
            <person name="Andrzejewski T.M."/>
            <person name="Davidsen T.M."/>
            <person name="Wayne K.J."/>
            <person name="Tettelin H."/>
            <person name="Glass J.I."/>
            <person name="Rusch D."/>
            <person name="Podicherti R."/>
            <person name="Tsui H.-C.T."/>
            <person name="Winkler M.E."/>
        </authorList>
    </citation>
    <scope>NUCLEOTIDE SEQUENCE</scope>
</reference>
<dbReference type="PROSITE" id="PS51085">
    <property type="entry name" value="2FE2S_FER_2"/>
    <property type="match status" value="1"/>
</dbReference>
<dbReference type="CDD" id="cd00207">
    <property type="entry name" value="fer2"/>
    <property type="match status" value="1"/>
</dbReference>
<dbReference type="SUPFAM" id="SSF54292">
    <property type="entry name" value="2Fe-2S ferredoxin-like"/>
    <property type="match status" value="1"/>
</dbReference>
<dbReference type="InterPro" id="IPR001041">
    <property type="entry name" value="2Fe-2S_ferredoxin-type"/>
</dbReference>
<organism evidence="2">
    <name type="scientific">marine metagenome</name>
    <dbReference type="NCBI Taxonomy" id="408172"/>
    <lineage>
        <taxon>unclassified sequences</taxon>
        <taxon>metagenomes</taxon>
        <taxon>ecological metagenomes</taxon>
    </lineage>
</organism>